<dbReference type="OrthoDB" id="267397at2759"/>
<gene>
    <name evidence="3" type="ORF">SNEC2469_LOCUS19752</name>
</gene>
<dbReference type="Proteomes" id="UP000601435">
    <property type="component" value="Unassembled WGS sequence"/>
</dbReference>
<name>A0A812WS26_9DINO</name>
<dbReference type="PROSITE" id="PS50053">
    <property type="entry name" value="UBIQUITIN_2"/>
    <property type="match status" value="1"/>
</dbReference>
<dbReference type="Pfam" id="PF00240">
    <property type="entry name" value="ubiquitin"/>
    <property type="match status" value="1"/>
</dbReference>
<evidence type="ECO:0000313" key="3">
    <source>
        <dbReference type="EMBL" id="CAE7685845.1"/>
    </source>
</evidence>
<evidence type="ECO:0000313" key="4">
    <source>
        <dbReference type="Proteomes" id="UP000601435"/>
    </source>
</evidence>
<evidence type="ECO:0000256" key="1">
    <source>
        <dbReference type="SAM" id="MobiDB-lite"/>
    </source>
</evidence>
<keyword evidence="4" id="KW-1185">Reference proteome</keyword>
<dbReference type="InterPro" id="IPR029071">
    <property type="entry name" value="Ubiquitin-like_domsf"/>
</dbReference>
<dbReference type="SUPFAM" id="SSF54236">
    <property type="entry name" value="Ubiquitin-like"/>
    <property type="match status" value="1"/>
</dbReference>
<dbReference type="CDD" id="cd17039">
    <property type="entry name" value="Ubl_ubiquitin_like"/>
    <property type="match status" value="1"/>
</dbReference>
<feature type="non-terminal residue" evidence="3">
    <location>
        <position position="1"/>
    </location>
</feature>
<feature type="domain" description="Ubiquitin-like" evidence="2">
    <location>
        <begin position="29"/>
        <end position="79"/>
    </location>
</feature>
<reference evidence="3" key="1">
    <citation type="submission" date="2021-02" db="EMBL/GenBank/DDBJ databases">
        <authorList>
            <person name="Dougan E. K."/>
            <person name="Rhodes N."/>
            <person name="Thang M."/>
            <person name="Chan C."/>
        </authorList>
    </citation>
    <scope>NUCLEOTIDE SEQUENCE</scope>
</reference>
<accession>A0A812WS26</accession>
<protein>
    <recommendedName>
        <fullName evidence="2">Ubiquitin-like domain-containing protein</fullName>
    </recommendedName>
</protein>
<dbReference type="Gene3D" id="3.10.20.90">
    <property type="entry name" value="Phosphatidylinositol 3-kinase Catalytic Subunit, Chain A, domain 1"/>
    <property type="match status" value="1"/>
</dbReference>
<proteinExistence type="predicted"/>
<organism evidence="3 4">
    <name type="scientific">Symbiodinium necroappetens</name>
    <dbReference type="NCBI Taxonomy" id="1628268"/>
    <lineage>
        <taxon>Eukaryota</taxon>
        <taxon>Sar</taxon>
        <taxon>Alveolata</taxon>
        <taxon>Dinophyceae</taxon>
        <taxon>Suessiales</taxon>
        <taxon>Symbiodiniaceae</taxon>
        <taxon>Symbiodinium</taxon>
    </lineage>
</organism>
<dbReference type="AlphaFoldDB" id="A0A812WS26"/>
<dbReference type="InterPro" id="IPR000626">
    <property type="entry name" value="Ubiquitin-like_dom"/>
</dbReference>
<evidence type="ECO:0000259" key="2">
    <source>
        <dbReference type="PROSITE" id="PS50053"/>
    </source>
</evidence>
<dbReference type="EMBL" id="CAJNJA010033973">
    <property type="protein sequence ID" value="CAE7685845.1"/>
    <property type="molecule type" value="Genomic_DNA"/>
</dbReference>
<comment type="caution">
    <text evidence="3">The sequence shown here is derived from an EMBL/GenBank/DDBJ whole genome shotgun (WGS) entry which is preliminary data.</text>
</comment>
<feature type="region of interest" description="Disordered" evidence="1">
    <location>
        <begin position="1"/>
        <end position="20"/>
    </location>
</feature>
<sequence length="79" mass="8390">MDGSSEDARSTAAAASSLEGQASVGTRIFEINVKQIDGSTTPVTVRSSFNGWALKQLLAEKLGVPADRQRLICRGRAIQ</sequence>